<organism evidence="2 3">
    <name type="scientific">Rheinheimera tilapiae</name>
    <dbReference type="NCBI Taxonomy" id="875043"/>
    <lineage>
        <taxon>Bacteria</taxon>
        <taxon>Pseudomonadati</taxon>
        <taxon>Pseudomonadota</taxon>
        <taxon>Gammaproteobacteria</taxon>
        <taxon>Chromatiales</taxon>
        <taxon>Chromatiaceae</taxon>
        <taxon>Rheinheimera</taxon>
    </lineage>
</organism>
<protein>
    <submittedName>
        <fullName evidence="2">Alpha/beta fold hydrolase</fullName>
    </submittedName>
</protein>
<dbReference type="RefSeq" id="WP_377242161.1">
    <property type="nucleotide sequence ID" value="NZ_JBHLXP010000001.1"/>
</dbReference>
<dbReference type="InterPro" id="IPR000073">
    <property type="entry name" value="AB_hydrolase_1"/>
</dbReference>
<comment type="caution">
    <text evidence="2">The sequence shown here is derived from an EMBL/GenBank/DDBJ whole genome shotgun (WGS) entry which is preliminary data.</text>
</comment>
<keyword evidence="2" id="KW-0378">Hydrolase</keyword>
<dbReference type="InterPro" id="IPR029058">
    <property type="entry name" value="AB_hydrolase_fold"/>
</dbReference>
<accession>A0ABV6BDP3</accession>
<dbReference type="EMBL" id="JBHLXP010000001">
    <property type="protein sequence ID" value="MFC0048202.1"/>
    <property type="molecule type" value="Genomic_DNA"/>
</dbReference>
<feature type="domain" description="AB hydrolase-1" evidence="1">
    <location>
        <begin position="43"/>
        <end position="287"/>
    </location>
</feature>
<sequence length="320" mass="35106">MDPLNAASVQSDLAADAAKVLQLNFGGQQSLGIYQPAASELLVLMVNGGAQTRAGSHRMQQQLAQHWQQAGFASLRFDFPGFGDADGEPGTFVDHARYLTELPAQLERYFGKVRPIVLFGLCDGATAALLASPWLQPQALILLNPWCRTTENHARTMLKFYYLRRLVSGEFWQKLLRGQWQAGASIASFLQLIRPAAAKFRTADRHAPTTQLSAAAGTHTLTELTTDTAIPQALRHWMQIKAPVQLILSGADLTAAECRQLLQMPRYRCIAKQTQLIDIVGANHTVTDPEHFMQLQLQTAGFLGTTAKAMVLKDKTAISA</sequence>
<dbReference type="GO" id="GO:0016787">
    <property type="term" value="F:hydrolase activity"/>
    <property type="evidence" value="ECO:0007669"/>
    <property type="project" value="UniProtKB-KW"/>
</dbReference>
<name>A0ABV6BDP3_9GAMM</name>
<dbReference type="Proteomes" id="UP001589813">
    <property type="component" value="Unassembled WGS sequence"/>
</dbReference>
<evidence type="ECO:0000313" key="3">
    <source>
        <dbReference type="Proteomes" id="UP001589813"/>
    </source>
</evidence>
<proteinExistence type="predicted"/>
<evidence type="ECO:0000259" key="1">
    <source>
        <dbReference type="Pfam" id="PF12697"/>
    </source>
</evidence>
<dbReference type="SUPFAM" id="SSF53474">
    <property type="entry name" value="alpha/beta-Hydrolases"/>
    <property type="match status" value="1"/>
</dbReference>
<reference evidence="2 3" key="1">
    <citation type="submission" date="2024-09" db="EMBL/GenBank/DDBJ databases">
        <authorList>
            <person name="Sun Q."/>
            <person name="Mori K."/>
        </authorList>
    </citation>
    <scope>NUCLEOTIDE SEQUENCE [LARGE SCALE GENOMIC DNA]</scope>
    <source>
        <strain evidence="2 3">KCTC 23315</strain>
    </source>
</reference>
<dbReference type="Gene3D" id="3.40.50.1820">
    <property type="entry name" value="alpha/beta hydrolase"/>
    <property type="match status" value="1"/>
</dbReference>
<dbReference type="Pfam" id="PF12697">
    <property type="entry name" value="Abhydrolase_6"/>
    <property type="match status" value="1"/>
</dbReference>
<gene>
    <name evidence="2" type="ORF">ACFFJP_07845</name>
</gene>
<keyword evidence="3" id="KW-1185">Reference proteome</keyword>
<evidence type="ECO:0000313" key="2">
    <source>
        <dbReference type="EMBL" id="MFC0048202.1"/>
    </source>
</evidence>